<evidence type="ECO:0000313" key="1">
    <source>
        <dbReference type="EMBL" id="OWA55179.1"/>
    </source>
</evidence>
<dbReference type="Proteomes" id="UP000192578">
    <property type="component" value="Unassembled WGS sequence"/>
</dbReference>
<dbReference type="AlphaFoldDB" id="A0A9X6NSE0"/>
<organism evidence="1 2">
    <name type="scientific">Hypsibius exemplaris</name>
    <name type="common">Freshwater tardigrade</name>
    <dbReference type="NCBI Taxonomy" id="2072580"/>
    <lineage>
        <taxon>Eukaryota</taxon>
        <taxon>Metazoa</taxon>
        <taxon>Ecdysozoa</taxon>
        <taxon>Tardigrada</taxon>
        <taxon>Eutardigrada</taxon>
        <taxon>Parachela</taxon>
        <taxon>Hypsibioidea</taxon>
        <taxon>Hypsibiidae</taxon>
        <taxon>Hypsibius</taxon>
    </lineage>
</organism>
<protein>
    <submittedName>
        <fullName evidence="1">Uncharacterized protein</fullName>
    </submittedName>
</protein>
<reference evidence="2" key="1">
    <citation type="submission" date="2017-01" db="EMBL/GenBank/DDBJ databases">
        <title>Comparative genomics of anhydrobiosis in the tardigrade Hypsibius dujardini.</title>
        <authorList>
            <person name="Yoshida Y."/>
            <person name="Koutsovoulos G."/>
            <person name="Laetsch D."/>
            <person name="Stevens L."/>
            <person name="Kumar S."/>
            <person name="Horikawa D."/>
            <person name="Ishino K."/>
            <person name="Komine S."/>
            <person name="Tomita M."/>
            <person name="Blaxter M."/>
            <person name="Arakawa K."/>
        </authorList>
    </citation>
    <scope>NUCLEOTIDE SEQUENCE [LARGE SCALE GENOMIC DNA]</scope>
    <source>
        <strain evidence="2">Z151</strain>
    </source>
</reference>
<proteinExistence type="predicted"/>
<keyword evidence="2" id="KW-1185">Reference proteome</keyword>
<gene>
    <name evidence="1" type="ORF">BV898_19566</name>
</gene>
<accession>A0A9X6NSE0</accession>
<dbReference type="EMBL" id="MTYJ01000570">
    <property type="protein sequence ID" value="OWA55179.1"/>
    <property type="molecule type" value="Genomic_DNA"/>
</dbReference>
<sequence>MTEGCRVGLGVPETLNANAKVPRLCNQSHQSEISGIVFDDGVVHVLEGQSFFSFTTLSSKVDANQPIEERCNRKQLKSGRKSESTSDKQQRTFIAMLVEFIRNEVIVGQHGASAETQSTMVEMIMKRTIPYLADRNCLETRRRCTSRGGELG</sequence>
<feature type="non-terminal residue" evidence="1">
    <location>
        <position position="1"/>
    </location>
</feature>
<evidence type="ECO:0000313" key="2">
    <source>
        <dbReference type="Proteomes" id="UP000192578"/>
    </source>
</evidence>
<name>A0A9X6NSE0_HYPEX</name>
<comment type="caution">
    <text evidence="1">The sequence shown here is derived from an EMBL/GenBank/DDBJ whole genome shotgun (WGS) entry which is preliminary data.</text>
</comment>